<organism evidence="1 2">
    <name type="scientific">Rhizopus delemar</name>
    <dbReference type="NCBI Taxonomy" id="936053"/>
    <lineage>
        <taxon>Eukaryota</taxon>
        <taxon>Fungi</taxon>
        <taxon>Fungi incertae sedis</taxon>
        <taxon>Mucoromycota</taxon>
        <taxon>Mucoromycotina</taxon>
        <taxon>Mucoromycetes</taxon>
        <taxon>Mucorales</taxon>
        <taxon>Mucorineae</taxon>
        <taxon>Rhizopodaceae</taxon>
        <taxon>Rhizopus</taxon>
    </lineage>
</organism>
<dbReference type="Proteomes" id="UP000740926">
    <property type="component" value="Unassembled WGS sequence"/>
</dbReference>
<proteinExistence type="predicted"/>
<dbReference type="AlphaFoldDB" id="A0A9P6XPY9"/>
<protein>
    <submittedName>
        <fullName evidence="1">Uncharacterized protein</fullName>
    </submittedName>
</protein>
<sequence length="89" mass="9032">MRADHALADGQAQAGTVAATVAALDAVEHVEDARALVVGNAGAGIDHVDAQLAIQLARLHLHGGIRRRELGGIGASVDGMSSSSRTLGW</sequence>
<reference evidence="1 2" key="1">
    <citation type="journal article" date="2020" name="Microb. Genom.">
        <title>Genetic diversity of clinical and environmental Mucorales isolates obtained from an investigation of mucormycosis cases among solid organ transplant recipients.</title>
        <authorList>
            <person name="Nguyen M.H."/>
            <person name="Kaul D."/>
            <person name="Muto C."/>
            <person name="Cheng S.J."/>
            <person name="Richter R.A."/>
            <person name="Bruno V.M."/>
            <person name="Liu G."/>
            <person name="Beyhan S."/>
            <person name="Sundermann A.J."/>
            <person name="Mounaud S."/>
            <person name="Pasculle A.W."/>
            <person name="Nierman W.C."/>
            <person name="Driscoll E."/>
            <person name="Cumbie R."/>
            <person name="Clancy C.J."/>
            <person name="Dupont C.L."/>
        </authorList>
    </citation>
    <scope>NUCLEOTIDE SEQUENCE [LARGE SCALE GENOMIC DNA]</scope>
    <source>
        <strain evidence="1 2">GL24</strain>
    </source>
</reference>
<evidence type="ECO:0000313" key="2">
    <source>
        <dbReference type="Proteomes" id="UP000740926"/>
    </source>
</evidence>
<evidence type="ECO:0000313" key="1">
    <source>
        <dbReference type="EMBL" id="KAG1529913.1"/>
    </source>
</evidence>
<name>A0A9P6XPY9_9FUNG</name>
<accession>A0A9P6XPY9</accession>
<keyword evidence="2" id="KW-1185">Reference proteome</keyword>
<comment type="caution">
    <text evidence="1">The sequence shown here is derived from an EMBL/GenBank/DDBJ whole genome shotgun (WGS) entry which is preliminary data.</text>
</comment>
<gene>
    <name evidence="1" type="ORF">G6F50_017674</name>
</gene>
<dbReference type="EMBL" id="JAANIU010013678">
    <property type="protein sequence ID" value="KAG1529913.1"/>
    <property type="molecule type" value="Genomic_DNA"/>
</dbReference>